<dbReference type="CDD" id="cd00009">
    <property type="entry name" value="AAA"/>
    <property type="match status" value="1"/>
</dbReference>
<organism evidence="3 5">
    <name type="scientific">Eggerthella sinensis</name>
    <dbReference type="NCBI Taxonomy" id="242230"/>
    <lineage>
        <taxon>Bacteria</taxon>
        <taxon>Bacillati</taxon>
        <taxon>Actinomycetota</taxon>
        <taxon>Coriobacteriia</taxon>
        <taxon>Eggerthellales</taxon>
        <taxon>Eggerthellaceae</taxon>
        <taxon>Eggerthella</taxon>
    </lineage>
</organism>
<dbReference type="InterPro" id="IPR052934">
    <property type="entry name" value="Methyl-DNA_Rec/Restrict_Enz"/>
</dbReference>
<evidence type="ECO:0000259" key="1">
    <source>
        <dbReference type="SMART" id="SM00382"/>
    </source>
</evidence>
<dbReference type="Proteomes" id="UP000253817">
    <property type="component" value="Unassembled WGS sequence"/>
</dbReference>
<dbReference type="EMBL" id="QICC01000008">
    <property type="protein sequence ID" value="RNM42708.1"/>
    <property type="molecule type" value="Genomic_DNA"/>
</dbReference>
<reference evidence="2 4" key="1">
    <citation type="journal article" date="2018" name="Elife">
        <title>Discovery and characterization of a prevalent human gut bacterial enzyme sufficient for the inactivation of a family of plant toxins.</title>
        <authorList>
            <person name="Koppel N."/>
            <person name="Bisanz J.E."/>
            <person name="Pandelia M.E."/>
            <person name="Turnbaugh P.J."/>
            <person name="Balskus E.P."/>
        </authorList>
    </citation>
    <scope>NUCLEOTIDE SEQUENCE [LARGE SCALE GENOMIC DNA]</scope>
    <source>
        <strain evidence="2 4">DSM 16107</strain>
    </source>
</reference>
<dbReference type="SUPFAM" id="SSF52540">
    <property type="entry name" value="P-loop containing nucleoside triphosphate hydrolases"/>
    <property type="match status" value="1"/>
</dbReference>
<dbReference type="GO" id="GO:0016887">
    <property type="term" value="F:ATP hydrolysis activity"/>
    <property type="evidence" value="ECO:0007669"/>
    <property type="project" value="InterPro"/>
</dbReference>
<dbReference type="InterPro" id="IPR011704">
    <property type="entry name" value="ATPase_dyneun-rel_AAA"/>
</dbReference>
<evidence type="ECO:0000313" key="2">
    <source>
        <dbReference type="EMBL" id="RDB70420.1"/>
    </source>
</evidence>
<keyword evidence="4" id="KW-1185">Reference proteome</keyword>
<dbReference type="Proteomes" id="UP000270112">
    <property type="component" value="Unassembled WGS sequence"/>
</dbReference>
<gene>
    <name evidence="2" type="ORF">C1876_04110</name>
    <name evidence="3" type="ORF">DMP09_03670</name>
</gene>
<sequence length="619" mass="70055">MAKFTGPTYIKMMPYVLRALEELGGRAMNEEIDQRVIDLMGFSNEVVSFPHLGSTKSEVSYRLAWARTDLKKIGMVENPARSTWELTEKGRLALDGDPSEIIAQVNAIRSLEAAQRSLGADASKESANSGFEYYSLDVPDADSDLNPSPDQPLFAYFVGASINGVDMTEGFLSEGIWQCGYEEKYADQINAIQQGASIAIKAAYTRKYDLPFDNHEETVSVMKIKARGTVRYNPCDGKTLRVDWDKDYEPREWLFFTLRPAFNFIRRDLQDWKRGALIDFAFNDDVQDIEAFISDPLWVGRYDAVVEGEDAELSELEEAAIEAKPYGPKDFLNDVFMDEIEYDRLVELLRRKGNVILQGAPGTGKTYAAKRLAWSLMGKKDNSRIEFVQFHQSTAYEDIIVGYRPTENGGFKLKNGTFTQLCQRAEASTEAYFFIIDEINRANVSKVMGEMLMTVEKKHRGETVGVRLQDGRNGFSVPGNIYIIGMMNTADRSIATMDYALRRRFAYFEMRPAFQQDGFRKRLYELMPADFADALIASVRELNARIEEERGRGLCIGHSFFLDVPDNDGVMDVSAAQSWLRSIVDYEIAPLLEEYWFDAAPNIIASYVAPLRELAGARK</sequence>
<dbReference type="OrthoDB" id="3175502at2"/>
<dbReference type="SMART" id="SM00382">
    <property type="entry name" value="AAA"/>
    <property type="match status" value="1"/>
</dbReference>
<dbReference type="InterPro" id="IPR025745">
    <property type="entry name" value="Mrr-like_N_dom"/>
</dbReference>
<dbReference type="Pfam" id="PF07728">
    <property type="entry name" value="AAA_5"/>
    <property type="match status" value="1"/>
</dbReference>
<dbReference type="AlphaFoldDB" id="A0A3N0J0C8"/>
<dbReference type="InterPro" id="IPR003593">
    <property type="entry name" value="AAA+_ATPase"/>
</dbReference>
<reference evidence="5" key="2">
    <citation type="submission" date="2018-05" db="EMBL/GenBank/DDBJ databases">
        <title>Genome Sequencing of selected type strains of the family Eggerthellaceae.</title>
        <authorList>
            <person name="Danylec N."/>
            <person name="Stoll D.A."/>
            <person name="Doetsch A."/>
            <person name="Huch M."/>
        </authorList>
    </citation>
    <scope>NUCLEOTIDE SEQUENCE [LARGE SCALE GENOMIC DNA]</scope>
    <source>
        <strain evidence="5">DSM 16107</strain>
    </source>
</reference>
<dbReference type="GO" id="GO:0005524">
    <property type="term" value="F:ATP binding"/>
    <property type="evidence" value="ECO:0007669"/>
    <property type="project" value="InterPro"/>
</dbReference>
<accession>A0A3N0J0C8</accession>
<reference evidence="3" key="3">
    <citation type="journal article" date="2019" name="Microbiol. Resour. Announc.">
        <title>Draft Genome Sequences of Type Strains of Gordonibacter faecihominis, Paraeggerthella hongkongensis, Parvibacter caecicola,Slackia equolifaciens, Slackia faecicanis, and Slackia isoflavoniconvertens.</title>
        <authorList>
            <person name="Danylec N."/>
            <person name="Stoll D.A."/>
            <person name="Dotsch A."/>
            <person name="Huch M."/>
        </authorList>
    </citation>
    <scope>NUCLEOTIDE SEQUENCE</scope>
    <source>
        <strain evidence="3">DSM 16107</strain>
    </source>
</reference>
<dbReference type="InterPro" id="IPR027417">
    <property type="entry name" value="P-loop_NTPase"/>
</dbReference>
<evidence type="ECO:0000313" key="5">
    <source>
        <dbReference type="Proteomes" id="UP000270112"/>
    </source>
</evidence>
<dbReference type="Pfam" id="PF14338">
    <property type="entry name" value="Mrr_N"/>
    <property type="match status" value="1"/>
</dbReference>
<name>A0A3N0J0C8_9ACTN</name>
<feature type="domain" description="AAA+ ATPase" evidence="1">
    <location>
        <begin position="351"/>
        <end position="511"/>
    </location>
</feature>
<dbReference type="Gene3D" id="3.40.50.300">
    <property type="entry name" value="P-loop containing nucleotide triphosphate hydrolases"/>
    <property type="match status" value="1"/>
</dbReference>
<dbReference type="PANTHER" id="PTHR37291:SF1">
    <property type="entry name" value="TYPE IV METHYL-DIRECTED RESTRICTION ENZYME ECOKMCRB SUBUNIT"/>
    <property type="match status" value="1"/>
</dbReference>
<dbReference type="EMBL" id="PPTT01000005">
    <property type="protein sequence ID" value="RDB70420.1"/>
    <property type="molecule type" value="Genomic_DNA"/>
</dbReference>
<comment type="caution">
    <text evidence="3">The sequence shown here is derived from an EMBL/GenBank/DDBJ whole genome shotgun (WGS) entry which is preliminary data.</text>
</comment>
<proteinExistence type="predicted"/>
<dbReference type="RefSeq" id="WP_114545448.1">
    <property type="nucleotide sequence ID" value="NZ_PPTT01000005.1"/>
</dbReference>
<dbReference type="PANTHER" id="PTHR37291">
    <property type="entry name" value="5-METHYLCYTOSINE-SPECIFIC RESTRICTION ENZYME B"/>
    <property type="match status" value="1"/>
</dbReference>
<protein>
    <submittedName>
        <fullName evidence="3">AAA family ATPase</fullName>
    </submittedName>
</protein>
<evidence type="ECO:0000313" key="4">
    <source>
        <dbReference type="Proteomes" id="UP000253817"/>
    </source>
</evidence>
<evidence type="ECO:0000313" key="3">
    <source>
        <dbReference type="EMBL" id="RNM42708.1"/>
    </source>
</evidence>